<evidence type="ECO:0000313" key="6">
    <source>
        <dbReference type="EMBL" id="CAA6114657.1"/>
    </source>
</evidence>
<evidence type="ECO:0000313" key="14">
    <source>
        <dbReference type="Proteomes" id="UP000443506"/>
    </source>
</evidence>
<dbReference type="Proteomes" id="UP000443708">
    <property type="component" value="Unassembled WGS sequence"/>
</dbReference>
<dbReference type="EMBL" id="CACUNS010000015">
    <property type="protein sequence ID" value="CAA6114657.1"/>
    <property type="molecule type" value="Genomic_DNA"/>
</dbReference>
<dbReference type="Proteomes" id="UP000293434">
    <property type="component" value="Unassembled WGS sequence"/>
</dbReference>
<dbReference type="Gene3D" id="3.40.30.10">
    <property type="entry name" value="Glutaredoxin"/>
    <property type="match status" value="1"/>
</dbReference>
<dbReference type="EMBL" id="CACTWD010000015">
    <property type="protein sequence ID" value="CAA4698720.1"/>
    <property type="molecule type" value="Genomic_DNA"/>
</dbReference>
<dbReference type="PROSITE" id="PS51354">
    <property type="entry name" value="GLUTAREDOXIN_2"/>
    <property type="match status" value="1"/>
</dbReference>
<dbReference type="EMBL" id="CACTOE010000005">
    <property type="protein sequence ID" value="CAA4099407.1"/>
    <property type="molecule type" value="Genomic_DNA"/>
</dbReference>
<evidence type="ECO:0000313" key="9">
    <source>
        <dbReference type="EMBL" id="CAC8232622.1"/>
    </source>
</evidence>
<evidence type="ECO:0000313" key="18">
    <source>
        <dbReference type="Proteomes" id="UP000505390"/>
    </source>
</evidence>
<evidence type="ECO:0000313" key="8">
    <source>
        <dbReference type="EMBL" id="CAC5808718.1"/>
    </source>
</evidence>
<evidence type="ECO:0000313" key="7">
    <source>
        <dbReference type="EMBL" id="CAA6378523.1"/>
    </source>
</evidence>
<dbReference type="EMBL" id="RQTC01000123">
    <property type="protein sequence ID" value="RZH93070.1"/>
    <property type="molecule type" value="Genomic_DNA"/>
</dbReference>
<evidence type="ECO:0000313" key="17">
    <source>
        <dbReference type="Proteomes" id="UP000459702"/>
    </source>
</evidence>
<dbReference type="EMBL" id="CAIGXB010000012">
    <property type="protein sequence ID" value="CAC5808718.1"/>
    <property type="molecule type" value="Genomic_DNA"/>
</dbReference>
<dbReference type="CDD" id="cd02947">
    <property type="entry name" value="TRX_family"/>
    <property type="match status" value="1"/>
</dbReference>
<comment type="caution">
    <text evidence="4">The sequence shown here is derived from an EMBL/GenBank/DDBJ whole genome shotgun (WGS) entry which is preliminary data.</text>
</comment>
<dbReference type="Proteomes" id="UP000459702">
    <property type="component" value="Unassembled WGS sequence"/>
</dbReference>
<dbReference type="EMBL" id="CACTQT010000014">
    <property type="protein sequence ID" value="CAA4390954.1"/>
    <property type="molecule type" value="Genomic_DNA"/>
</dbReference>
<dbReference type="RefSeq" id="WP_001006074.1">
    <property type="nucleotide sequence ID" value="NZ_AP025249.1"/>
</dbReference>
<dbReference type="Proteomes" id="UP000505390">
    <property type="component" value="Unassembled WGS sequence"/>
</dbReference>
<reference evidence="12 13" key="2">
    <citation type="submission" date="2019-12" db="EMBL/GenBank/DDBJ databases">
        <authorList>
            <consortium name="Pathogen Informatics"/>
        </authorList>
    </citation>
    <scope>NUCLEOTIDE SEQUENCE [LARGE SCALE GENOMIC DNA]</scope>
    <source>
        <strain evidence="9 19">MOS105</strain>
        <strain evidence="3 15">S040_N01_C01</strain>
        <strain evidence="2 13">S087_N01_C01</strain>
        <strain evidence="8 18">SG160</strain>
        <strain evidence="6 17">T012_N10_C04</strain>
        <strain evidence="4 12">T012_N16_C08</strain>
        <strain evidence="5 14">T065_N03_C06</strain>
        <strain evidence="7 16">T197_A02_C01</strain>
    </source>
</reference>
<sequence>MNETKYLLFGSPTCMPCKNLKGILPVMNFEFEYKDVFENPELAAEHMVMSTPTMVKFVNGEKVATKVGQGEIMKFVDEEQNK</sequence>
<evidence type="ECO:0000259" key="1">
    <source>
        <dbReference type="Pfam" id="PF00462"/>
    </source>
</evidence>
<organism evidence="4 12">
    <name type="scientific">Staphylococcus aureus</name>
    <dbReference type="NCBI Taxonomy" id="1280"/>
    <lineage>
        <taxon>Bacteria</taxon>
        <taxon>Bacillati</taxon>
        <taxon>Bacillota</taxon>
        <taxon>Bacilli</taxon>
        <taxon>Bacillales</taxon>
        <taxon>Staphylococcaceae</taxon>
        <taxon>Staphylococcus</taxon>
    </lineage>
</organism>
<dbReference type="EMBL" id="CACTPI010000007">
    <property type="protein sequence ID" value="CAA4130427.1"/>
    <property type="molecule type" value="Genomic_DNA"/>
</dbReference>
<dbReference type="Pfam" id="PF00462">
    <property type="entry name" value="Glutaredoxin"/>
    <property type="match status" value="1"/>
</dbReference>
<evidence type="ECO:0000313" key="16">
    <source>
        <dbReference type="Proteomes" id="UP000459586"/>
    </source>
</evidence>
<evidence type="ECO:0000313" key="19">
    <source>
        <dbReference type="Proteomes" id="UP000507112"/>
    </source>
</evidence>
<evidence type="ECO:0000313" key="5">
    <source>
        <dbReference type="EMBL" id="CAA4698720.1"/>
    </source>
</evidence>
<gene>
    <name evidence="4" type="primary">trxA_4</name>
    <name evidence="10" type="ORF">EIG94_08065</name>
    <name evidence="2" type="ORF">SAMEA1029512_00859</name>
    <name evidence="3" type="ORF">SAMEA1029528_01724</name>
    <name evidence="4" type="ORF">SAMEA2078260_02253</name>
    <name evidence="6" type="ORF">SAMEA2078588_02266</name>
    <name evidence="7" type="ORF">SAMEA2080344_02300</name>
    <name evidence="5" type="ORF">SAMEA2081063_02244</name>
    <name evidence="8" type="ORF">SAMEA4008575_02492</name>
    <name evidence="9" type="ORF">SAMEA70146418_02487</name>
</gene>
<evidence type="ECO:0000313" key="10">
    <source>
        <dbReference type="EMBL" id="RZH93070.1"/>
    </source>
</evidence>
<dbReference type="Proteomes" id="UP000442782">
    <property type="component" value="Unassembled WGS sequence"/>
</dbReference>
<proteinExistence type="predicted"/>
<evidence type="ECO:0000313" key="3">
    <source>
        <dbReference type="EMBL" id="CAA4130427.1"/>
    </source>
</evidence>
<dbReference type="InterPro" id="IPR036249">
    <property type="entry name" value="Thioredoxin-like_sf"/>
</dbReference>
<dbReference type="Proteomes" id="UP000443506">
    <property type="component" value="Unassembled WGS sequence"/>
</dbReference>
<feature type="domain" description="Glutaredoxin" evidence="1">
    <location>
        <begin position="8"/>
        <end position="50"/>
    </location>
</feature>
<evidence type="ECO:0000313" key="2">
    <source>
        <dbReference type="EMBL" id="CAA4099407.1"/>
    </source>
</evidence>
<dbReference type="EMBL" id="CAIIGD010000011">
    <property type="protein sequence ID" value="CAC8232622.1"/>
    <property type="molecule type" value="Genomic_DNA"/>
</dbReference>
<evidence type="ECO:0000313" key="12">
    <source>
        <dbReference type="Proteomes" id="UP000442696"/>
    </source>
</evidence>
<evidence type="ECO:0000313" key="4">
    <source>
        <dbReference type="EMBL" id="CAA4390954.1"/>
    </source>
</evidence>
<dbReference type="InterPro" id="IPR002109">
    <property type="entry name" value="Glutaredoxin"/>
</dbReference>
<dbReference type="AlphaFoldDB" id="A0A0Y9CMJ8"/>
<accession>A0A0Y9CMJ8</accession>
<dbReference type="SUPFAM" id="SSF52833">
    <property type="entry name" value="Thioredoxin-like"/>
    <property type="match status" value="1"/>
</dbReference>
<reference evidence="10 11" key="1">
    <citation type="submission" date="2018-11" db="EMBL/GenBank/DDBJ databases">
        <title>Genomic profiling of Staphylococcus species from a Poultry farm system in KwaZulu-Natal, South Africa.</title>
        <authorList>
            <person name="Amoako D.G."/>
            <person name="Somboro A.M."/>
            <person name="Abia A.L.K."/>
            <person name="Bester L.A."/>
            <person name="Essack S.Y."/>
        </authorList>
    </citation>
    <scope>NUCLEOTIDE SEQUENCE [LARGE SCALE GENOMIC DNA]</scope>
    <source>
        <strain evidence="10 11">SA9</strain>
    </source>
</reference>
<evidence type="ECO:0000313" key="11">
    <source>
        <dbReference type="Proteomes" id="UP000293434"/>
    </source>
</evidence>
<evidence type="ECO:0000313" key="15">
    <source>
        <dbReference type="Proteomes" id="UP000443708"/>
    </source>
</evidence>
<dbReference type="Proteomes" id="UP000442696">
    <property type="component" value="Unassembled WGS sequence"/>
</dbReference>
<name>A0A0Y9CMJ8_STAAU</name>
<dbReference type="Proteomes" id="UP000459586">
    <property type="component" value="Unassembled WGS sequence"/>
</dbReference>
<dbReference type="Proteomes" id="UP000507112">
    <property type="component" value="Unassembled WGS sequence"/>
</dbReference>
<dbReference type="EMBL" id="CACURZ010000015">
    <property type="protein sequence ID" value="CAA6378523.1"/>
    <property type="molecule type" value="Genomic_DNA"/>
</dbReference>
<evidence type="ECO:0000313" key="13">
    <source>
        <dbReference type="Proteomes" id="UP000442782"/>
    </source>
</evidence>
<protein>
    <submittedName>
        <fullName evidence="4">Phage glutaredoxin protein</fullName>
    </submittedName>
    <submittedName>
        <fullName evidence="10">Thioredoxin</fullName>
    </submittedName>
</protein>